<evidence type="ECO:0000256" key="1">
    <source>
        <dbReference type="SAM" id="Phobius"/>
    </source>
</evidence>
<keyword evidence="1" id="KW-0812">Transmembrane</keyword>
<keyword evidence="3" id="KW-1185">Reference proteome</keyword>
<dbReference type="Gene3D" id="1.20.120.1630">
    <property type="match status" value="1"/>
</dbReference>
<protein>
    <submittedName>
        <fullName evidence="2">S-isoprenylcysteine methyltransferase-like protein</fullName>
    </submittedName>
</protein>
<dbReference type="eggNOG" id="COG2020">
    <property type="taxonomic scope" value="Bacteria"/>
</dbReference>
<dbReference type="GO" id="GO:0032259">
    <property type="term" value="P:methylation"/>
    <property type="evidence" value="ECO:0007669"/>
    <property type="project" value="UniProtKB-KW"/>
</dbReference>
<sequence>MKHLLLAFGWAAWGGLHSLLISPSWMRLVSGLFPRLCPFYRLAYNGLAVLTLVPLLLFKHSLAGEALFAWSGALALPRFALLGAALWLFWAGAREYDLSVVGGLAQLRSSCSFAGSPYASELRTSGILGRVRHPWYGGALLVLWTNSGHFDAANLITSLTLSLYVLVGAWLEERKLVHVHGETYRAYQRATPMFFPWPWRKDGVR</sequence>
<dbReference type="HOGENOM" id="CLU_084189_1_1_7"/>
<dbReference type="AlphaFoldDB" id="C7LV21"/>
<feature type="transmembrane region" description="Helical" evidence="1">
    <location>
        <begin position="42"/>
        <end position="58"/>
    </location>
</feature>
<gene>
    <name evidence="2" type="ordered locus">Dbac_2950</name>
</gene>
<reference evidence="2 3" key="1">
    <citation type="journal article" date="2009" name="Stand. Genomic Sci.">
        <title>Complete genome sequence of Desulfomicrobium baculatum type strain (X).</title>
        <authorList>
            <person name="Copeland A."/>
            <person name="Spring S."/>
            <person name="Goker M."/>
            <person name="Schneider S."/>
            <person name="Lapidus A."/>
            <person name="Del Rio T.G."/>
            <person name="Tice H."/>
            <person name="Cheng J.F."/>
            <person name="Chen F."/>
            <person name="Nolan M."/>
            <person name="Bruce D."/>
            <person name="Goodwin L."/>
            <person name="Pitluck S."/>
            <person name="Ivanova N."/>
            <person name="Mavrommatis K."/>
            <person name="Ovchinnikova G."/>
            <person name="Pati A."/>
            <person name="Chen A."/>
            <person name="Palaniappan K."/>
            <person name="Land M."/>
            <person name="Hauser L."/>
            <person name="Chang Y.J."/>
            <person name="Jeffries C.C."/>
            <person name="Meincke L."/>
            <person name="Sims D."/>
            <person name="Brettin T."/>
            <person name="Detter J.C."/>
            <person name="Han C."/>
            <person name="Chain P."/>
            <person name="Bristow J."/>
            <person name="Eisen J.A."/>
            <person name="Markowitz V."/>
            <person name="Hugenholtz P."/>
            <person name="Kyrpides N.C."/>
            <person name="Klenk H.P."/>
            <person name="Lucas S."/>
        </authorList>
    </citation>
    <scope>NUCLEOTIDE SEQUENCE [LARGE SCALE GENOMIC DNA]</scope>
    <source>
        <strain evidence="3">DSM 4028 / VKM B-1378 / X</strain>
    </source>
</reference>
<proteinExistence type="predicted"/>
<dbReference type="OrthoDB" id="9789029at2"/>
<keyword evidence="1" id="KW-0472">Membrane</keyword>
<evidence type="ECO:0000313" key="2">
    <source>
        <dbReference type="EMBL" id="ACU91025.1"/>
    </source>
</evidence>
<keyword evidence="2" id="KW-0489">Methyltransferase</keyword>
<accession>C7LV21</accession>
<name>C7LV21_DESBD</name>
<dbReference type="GO" id="GO:0008168">
    <property type="term" value="F:methyltransferase activity"/>
    <property type="evidence" value="ECO:0007669"/>
    <property type="project" value="UniProtKB-KW"/>
</dbReference>
<evidence type="ECO:0000313" key="3">
    <source>
        <dbReference type="Proteomes" id="UP000002216"/>
    </source>
</evidence>
<feature type="transmembrane region" description="Helical" evidence="1">
    <location>
        <begin position="67"/>
        <end position="90"/>
    </location>
</feature>
<dbReference type="KEGG" id="dba:Dbac_2950"/>
<dbReference type="EMBL" id="CP001629">
    <property type="protein sequence ID" value="ACU91025.1"/>
    <property type="molecule type" value="Genomic_DNA"/>
</dbReference>
<dbReference type="Proteomes" id="UP000002216">
    <property type="component" value="Chromosome"/>
</dbReference>
<organism evidence="2 3">
    <name type="scientific">Desulfomicrobium baculatum (strain DSM 4028 / VKM B-1378 / X)</name>
    <name type="common">Desulfovibrio baculatus</name>
    <dbReference type="NCBI Taxonomy" id="525897"/>
    <lineage>
        <taxon>Bacteria</taxon>
        <taxon>Pseudomonadati</taxon>
        <taxon>Thermodesulfobacteriota</taxon>
        <taxon>Desulfovibrionia</taxon>
        <taxon>Desulfovibrionales</taxon>
        <taxon>Desulfomicrobiaceae</taxon>
        <taxon>Desulfomicrobium</taxon>
    </lineage>
</organism>
<keyword evidence="2" id="KW-0808">Transferase</keyword>
<dbReference type="STRING" id="525897.Dbac_2950"/>
<keyword evidence="1" id="KW-1133">Transmembrane helix</keyword>
<dbReference type="RefSeq" id="WP_015775114.1">
    <property type="nucleotide sequence ID" value="NC_013173.1"/>
</dbReference>